<feature type="transmembrane region" description="Helical" evidence="5">
    <location>
        <begin position="47"/>
        <end position="68"/>
    </location>
</feature>
<dbReference type="AlphaFoldDB" id="A0A1N6H3I9"/>
<dbReference type="GO" id="GO:0008168">
    <property type="term" value="F:methyltransferase activity"/>
    <property type="evidence" value="ECO:0007669"/>
    <property type="project" value="UniProtKB-KW"/>
</dbReference>
<keyword evidence="6" id="KW-0489">Methyltransferase</keyword>
<keyword evidence="2 5" id="KW-0812">Transmembrane</keyword>
<evidence type="ECO:0000256" key="4">
    <source>
        <dbReference type="ARBA" id="ARBA00023136"/>
    </source>
</evidence>
<feature type="transmembrane region" description="Helical" evidence="5">
    <location>
        <begin position="15"/>
        <end position="35"/>
    </location>
</feature>
<dbReference type="PROSITE" id="PS51257">
    <property type="entry name" value="PROKAR_LIPOPROTEIN"/>
    <property type="match status" value="1"/>
</dbReference>
<dbReference type="InterPro" id="IPR007318">
    <property type="entry name" value="Phopholipid_MeTrfase"/>
</dbReference>
<protein>
    <submittedName>
        <fullName evidence="6">Protein-S-isoprenylcysteine O-methyltransferase Ste14</fullName>
    </submittedName>
</protein>
<evidence type="ECO:0000313" key="6">
    <source>
        <dbReference type="EMBL" id="SIO14344.1"/>
    </source>
</evidence>
<organism evidence="6 7">
    <name type="scientific">Nitrosomonas cryotolerans ATCC 49181</name>
    <dbReference type="NCBI Taxonomy" id="1131553"/>
    <lineage>
        <taxon>Bacteria</taxon>
        <taxon>Pseudomonadati</taxon>
        <taxon>Pseudomonadota</taxon>
        <taxon>Betaproteobacteria</taxon>
        <taxon>Nitrosomonadales</taxon>
        <taxon>Nitrosomonadaceae</taxon>
        <taxon>Nitrosomonas</taxon>
    </lineage>
</organism>
<evidence type="ECO:0000256" key="1">
    <source>
        <dbReference type="ARBA" id="ARBA00004127"/>
    </source>
</evidence>
<reference evidence="6 7" key="1">
    <citation type="submission" date="2016-12" db="EMBL/GenBank/DDBJ databases">
        <authorList>
            <person name="Song W.-J."/>
            <person name="Kurnit D.M."/>
        </authorList>
    </citation>
    <scope>NUCLEOTIDE SEQUENCE [LARGE SCALE GENOMIC DNA]</scope>
    <source>
        <strain evidence="6 7">ATCC 49181</strain>
    </source>
</reference>
<dbReference type="PANTHER" id="PTHR12714:SF24">
    <property type="entry name" value="SLR1182 PROTEIN"/>
    <property type="match status" value="1"/>
</dbReference>
<evidence type="ECO:0000256" key="5">
    <source>
        <dbReference type="SAM" id="Phobius"/>
    </source>
</evidence>
<evidence type="ECO:0000256" key="2">
    <source>
        <dbReference type="ARBA" id="ARBA00022692"/>
    </source>
</evidence>
<dbReference type="eggNOG" id="COG2020">
    <property type="taxonomic scope" value="Bacteria"/>
</dbReference>
<keyword evidence="4 5" id="KW-0472">Membrane</keyword>
<evidence type="ECO:0000256" key="3">
    <source>
        <dbReference type="ARBA" id="ARBA00022989"/>
    </source>
</evidence>
<feature type="transmembrane region" description="Helical" evidence="5">
    <location>
        <begin position="99"/>
        <end position="129"/>
    </location>
</feature>
<dbReference type="GO" id="GO:0012505">
    <property type="term" value="C:endomembrane system"/>
    <property type="evidence" value="ECO:0007669"/>
    <property type="project" value="UniProtKB-SubCell"/>
</dbReference>
<dbReference type="Pfam" id="PF04191">
    <property type="entry name" value="PEMT"/>
    <property type="match status" value="1"/>
</dbReference>
<proteinExistence type="predicted"/>
<evidence type="ECO:0000313" key="7">
    <source>
        <dbReference type="Proteomes" id="UP000185062"/>
    </source>
</evidence>
<dbReference type="Gene3D" id="1.20.120.1630">
    <property type="match status" value="1"/>
</dbReference>
<dbReference type="EMBL" id="FSRO01000001">
    <property type="protein sequence ID" value="SIO14344.1"/>
    <property type="molecule type" value="Genomic_DNA"/>
</dbReference>
<keyword evidence="7" id="KW-1185">Reference proteome</keyword>
<accession>A0A1N6H3I9</accession>
<keyword evidence="3 5" id="KW-1133">Transmembrane helix</keyword>
<dbReference type="Proteomes" id="UP000185062">
    <property type="component" value="Unassembled WGS sequence"/>
</dbReference>
<dbReference type="STRING" id="44575.SAMN05216419_101537"/>
<dbReference type="GO" id="GO:0032259">
    <property type="term" value="P:methylation"/>
    <property type="evidence" value="ECO:0007669"/>
    <property type="project" value="UniProtKB-KW"/>
</dbReference>
<dbReference type="PANTHER" id="PTHR12714">
    <property type="entry name" value="PROTEIN-S ISOPRENYLCYSTEINE O-METHYLTRANSFERASE"/>
    <property type="match status" value="1"/>
</dbReference>
<keyword evidence="6" id="KW-0808">Transferase</keyword>
<sequence length="160" mass="18165">MIISRNSVKVLELKIPPIVLVAIVAACMWAVSRIWPSLSFTILGATWLSSGIAVVGVCIILLGILEFISVGTTMDPRVPDRSTSLVVRGIYRHSRNPMYVGFLLVLCAWGLYLSSALSLLFLPVFIAYMNRFQIIPEERYMRDKFAEEYTKYTSEVRRWV</sequence>
<gene>
    <name evidence="6" type="ORF">SAMN02743940_1002</name>
</gene>
<comment type="subcellular location">
    <subcellularLocation>
        <location evidence="1">Endomembrane system</location>
        <topology evidence="1">Multi-pass membrane protein</topology>
    </subcellularLocation>
</comment>
<name>A0A1N6H3I9_9PROT</name>